<sequence>MKILHVQLLARKNGAQYRQERAKNQSSVITLKDTHASFEDSDTMKTIAAMTMFFLAVTFATLFAAPMLDWTDERVGSDHF</sequence>
<keyword evidence="3" id="KW-1185">Reference proteome</keyword>
<keyword evidence="1" id="KW-0812">Transmembrane</keyword>
<keyword evidence="1" id="KW-1133">Transmembrane helix</keyword>
<dbReference type="AlphaFoldDB" id="W3X881"/>
<evidence type="ECO:0000256" key="1">
    <source>
        <dbReference type="SAM" id="Phobius"/>
    </source>
</evidence>
<dbReference type="HOGENOM" id="CLU_2590532_0_0_1"/>
<protein>
    <submittedName>
        <fullName evidence="2">Uncharacterized protein</fullName>
    </submittedName>
</protein>
<gene>
    <name evidence="2" type="ORF">PFICI_06398</name>
</gene>
<evidence type="ECO:0000313" key="3">
    <source>
        <dbReference type="Proteomes" id="UP000030651"/>
    </source>
</evidence>
<dbReference type="RefSeq" id="XP_007833170.1">
    <property type="nucleotide sequence ID" value="XM_007834979.1"/>
</dbReference>
<dbReference type="Proteomes" id="UP000030651">
    <property type="component" value="Unassembled WGS sequence"/>
</dbReference>
<dbReference type="InParanoid" id="W3X881"/>
<proteinExistence type="predicted"/>
<organism evidence="2 3">
    <name type="scientific">Pestalotiopsis fici (strain W106-1 / CGMCC3.15140)</name>
    <dbReference type="NCBI Taxonomy" id="1229662"/>
    <lineage>
        <taxon>Eukaryota</taxon>
        <taxon>Fungi</taxon>
        <taxon>Dikarya</taxon>
        <taxon>Ascomycota</taxon>
        <taxon>Pezizomycotina</taxon>
        <taxon>Sordariomycetes</taxon>
        <taxon>Xylariomycetidae</taxon>
        <taxon>Amphisphaeriales</taxon>
        <taxon>Sporocadaceae</taxon>
        <taxon>Pestalotiopsis</taxon>
    </lineage>
</organism>
<reference evidence="3" key="1">
    <citation type="journal article" date="2015" name="BMC Genomics">
        <title>Genomic and transcriptomic analysis of the endophytic fungus Pestalotiopsis fici reveals its lifestyle and high potential for synthesis of natural products.</title>
        <authorList>
            <person name="Wang X."/>
            <person name="Zhang X."/>
            <person name="Liu L."/>
            <person name="Xiang M."/>
            <person name="Wang W."/>
            <person name="Sun X."/>
            <person name="Che Y."/>
            <person name="Guo L."/>
            <person name="Liu G."/>
            <person name="Guo L."/>
            <person name="Wang C."/>
            <person name="Yin W.B."/>
            <person name="Stadler M."/>
            <person name="Zhang X."/>
            <person name="Liu X."/>
        </authorList>
    </citation>
    <scope>NUCLEOTIDE SEQUENCE [LARGE SCALE GENOMIC DNA]</scope>
    <source>
        <strain evidence="3">W106-1 / CGMCC3.15140</strain>
    </source>
</reference>
<accession>W3X881</accession>
<dbReference type="GeneID" id="19271411"/>
<name>W3X881_PESFW</name>
<feature type="transmembrane region" description="Helical" evidence="1">
    <location>
        <begin position="47"/>
        <end position="68"/>
    </location>
</feature>
<evidence type="ECO:0000313" key="2">
    <source>
        <dbReference type="EMBL" id="ETS81396.1"/>
    </source>
</evidence>
<dbReference type="KEGG" id="pfy:PFICI_06398"/>
<keyword evidence="1" id="KW-0472">Membrane</keyword>
<dbReference type="EMBL" id="KI912112">
    <property type="protein sequence ID" value="ETS81396.1"/>
    <property type="molecule type" value="Genomic_DNA"/>
</dbReference>